<evidence type="ECO:0000313" key="2">
    <source>
        <dbReference type="Proteomes" id="UP000034683"/>
    </source>
</evidence>
<evidence type="ECO:0000313" key="1">
    <source>
        <dbReference type="EMBL" id="KKP87967.1"/>
    </source>
</evidence>
<organism evidence="1 2">
    <name type="scientific">Candidatus Nomurabacteria bacterium GW2011_GWA2_35_80</name>
    <dbReference type="NCBI Taxonomy" id="1618733"/>
    <lineage>
        <taxon>Bacteria</taxon>
        <taxon>Candidatus Nomuraibacteriota</taxon>
    </lineage>
</organism>
<dbReference type="AlphaFoldDB" id="A0A0G0G8C2"/>
<name>A0A0G0G8C2_9BACT</name>
<protein>
    <submittedName>
        <fullName evidence="1">Uncharacterized protein</fullName>
    </submittedName>
</protein>
<accession>A0A0G0G8C2</accession>
<dbReference type="Proteomes" id="UP000034683">
    <property type="component" value="Unassembled WGS sequence"/>
</dbReference>
<reference evidence="1 2" key="1">
    <citation type="journal article" date="2015" name="Nature">
        <title>rRNA introns, odd ribosomes, and small enigmatic genomes across a large radiation of phyla.</title>
        <authorList>
            <person name="Brown C.T."/>
            <person name="Hug L.A."/>
            <person name="Thomas B.C."/>
            <person name="Sharon I."/>
            <person name="Castelle C.J."/>
            <person name="Singh A."/>
            <person name="Wilkins M.J."/>
            <person name="Williams K.H."/>
            <person name="Banfield J.F."/>
        </authorList>
    </citation>
    <scope>NUCLEOTIDE SEQUENCE [LARGE SCALE GENOMIC DNA]</scope>
</reference>
<sequence>MKFVYNKKIDKKCKEDIDACKLIFNEEKKTGVFPVNAEIIRKFESIWTPEVEEIFSKKIFQIFGINLPKDFTCFLNSTPYSMDIKQGISVSVSTQTPIRTICHEASHYMFRKSIYKDKYFPKIDIEEAKEIFTIINNIYFQDIMENQDIGWKKFWKDRFNFLSIWLKNTD</sequence>
<comment type="caution">
    <text evidence="1">The sequence shown here is derived from an EMBL/GenBank/DDBJ whole genome shotgun (WGS) entry which is preliminary data.</text>
</comment>
<proteinExistence type="predicted"/>
<dbReference type="EMBL" id="LBRA01000017">
    <property type="protein sequence ID" value="KKP87967.1"/>
    <property type="molecule type" value="Genomic_DNA"/>
</dbReference>
<gene>
    <name evidence="1" type="ORF">UR92_C0017G0017</name>
</gene>